<gene>
    <name evidence="1" type="ORF">GU927_003530</name>
</gene>
<comment type="caution">
    <text evidence="1">The sequence shown here is derived from an EMBL/GenBank/DDBJ whole genome shotgun (WGS) entry which is preliminary data.</text>
</comment>
<dbReference type="RefSeq" id="WP_161760976.1">
    <property type="nucleotide sequence ID" value="NZ_JAAATX020000002.1"/>
</dbReference>
<proteinExistence type="predicted"/>
<sequence length="72" mass="7696">MENPVHTASLTEMRNPGRVLDAAGGRPVAIRRHGATIGYIVPPDLLAFPDEDPALAMRRYLAGQADRVMAAG</sequence>
<dbReference type="EMBL" id="JAAATX020000002">
    <property type="protein sequence ID" value="MBU9696914.1"/>
    <property type="molecule type" value="Genomic_DNA"/>
</dbReference>
<dbReference type="Proteomes" id="UP000731907">
    <property type="component" value="Unassembled WGS sequence"/>
</dbReference>
<reference evidence="1 2" key="1">
    <citation type="submission" date="2021-06" db="EMBL/GenBank/DDBJ databases">
        <title>Rhodobacteraceae bacterium strain HSP-20.</title>
        <authorList>
            <person name="Chen W.-M."/>
        </authorList>
    </citation>
    <scope>NUCLEOTIDE SEQUENCE [LARGE SCALE GENOMIC DNA]</scope>
    <source>
        <strain evidence="1 2">HSP-20</strain>
    </source>
</reference>
<evidence type="ECO:0000313" key="1">
    <source>
        <dbReference type="EMBL" id="MBU9696914.1"/>
    </source>
</evidence>
<accession>A0ABS6J207</accession>
<name>A0ABS6J207_9RHOB</name>
<organism evidence="1 2">
    <name type="scientific">Paragemmobacter amnigenus</name>
    <dbReference type="NCBI Taxonomy" id="2852097"/>
    <lineage>
        <taxon>Bacteria</taxon>
        <taxon>Pseudomonadati</taxon>
        <taxon>Pseudomonadota</taxon>
        <taxon>Alphaproteobacteria</taxon>
        <taxon>Rhodobacterales</taxon>
        <taxon>Paracoccaceae</taxon>
        <taxon>Paragemmobacter</taxon>
    </lineage>
</organism>
<keyword evidence="2" id="KW-1185">Reference proteome</keyword>
<protein>
    <submittedName>
        <fullName evidence="1">Type II toxin-antitoxin system Phd/YefM family antitoxin</fullName>
    </submittedName>
</protein>
<evidence type="ECO:0000313" key="2">
    <source>
        <dbReference type="Proteomes" id="UP000731907"/>
    </source>
</evidence>